<evidence type="ECO:0000313" key="3">
    <source>
        <dbReference type="Proteomes" id="UP001168821"/>
    </source>
</evidence>
<protein>
    <recommendedName>
        <fullName evidence="1">CRAL-TRIO domain-containing protein</fullName>
    </recommendedName>
</protein>
<evidence type="ECO:0000313" key="2">
    <source>
        <dbReference type="EMBL" id="KAJ3644906.1"/>
    </source>
</evidence>
<dbReference type="PANTHER" id="PTHR10174">
    <property type="entry name" value="ALPHA-TOCOPHEROL TRANSFER PROTEIN-RELATED"/>
    <property type="match status" value="1"/>
</dbReference>
<dbReference type="InterPro" id="IPR001251">
    <property type="entry name" value="CRAL-TRIO_dom"/>
</dbReference>
<organism evidence="2 3">
    <name type="scientific">Zophobas morio</name>
    <dbReference type="NCBI Taxonomy" id="2755281"/>
    <lineage>
        <taxon>Eukaryota</taxon>
        <taxon>Metazoa</taxon>
        <taxon>Ecdysozoa</taxon>
        <taxon>Arthropoda</taxon>
        <taxon>Hexapoda</taxon>
        <taxon>Insecta</taxon>
        <taxon>Pterygota</taxon>
        <taxon>Neoptera</taxon>
        <taxon>Endopterygota</taxon>
        <taxon>Coleoptera</taxon>
        <taxon>Polyphaga</taxon>
        <taxon>Cucujiformia</taxon>
        <taxon>Tenebrionidae</taxon>
        <taxon>Zophobas</taxon>
    </lineage>
</organism>
<gene>
    <name evidence="2" type="ORF">Zmor_022605</name>
</gene>
<evidence type="ECO:0000259" key="1">
    <source>
        <dbReference type="PROSITE" id="PS50191"/>
    </source>
</evidence>
<dbReference type="PROSITE" id="PS50191">
    <property type="entry name" value="CRAL_TRIO"/>
    <property type="match status" value="1"/>
</dbReference>
<comment type="caution">
    <text evidence="2">The sequence shown here is derived from an EMBL/GenBank/DDBJ whole genome shotgun (WGS) entry which is preliminary data.</text>
</comment>
<dbReference type="AlphaFoldDB" id="A0AA38HXV5"/>
<dbReference type="SUPFAM" id="SSF46938">
    <property type="entry name" value="CRAL/TRIO N-terminal domain"/>
    <property type="match status" value="1"/>
</dbReference>
<reference evidence="2" key="1">
    <citation type="journal article" date="2023" name="G3 (Bethesda)">
        <title>Whole genome assemblies of Zophobas morio and Tenebrio molitor.</title>
        <authorList>
            <person name="Kaur S."/>
            <person name="Stinson S.A."/>
            <person name="diCenzo G.C."/>
        </authorList>
    </citation>
    <scope>NUCLEOTIDE SEQUENCE</scope>
    <source>
        <strain evidence="2">QUZm001</strain>
    </source>
</reference>
<name>A0AA38HXV5_9CUCU</name>
<keyword evidence="3" id="KW-1185">Reference proteome</keyword>
<dbReference type="InterPro" id="IPR036865">
    <property type="entry name" value="CRAL-TRIO_dom_sf"/>
</dbReference>
<dbReference type="GO" id="GO:1902936">
    <property type="term" value="F:phosphatidylinositol bisphosphate binding"/>
    <property type="evidence" value="ECO:0007669"/>
    <property type="project" value="TreeGrafter"/>
</dbReference>
<dbReference type="InterPro" id="IPR036273">
    <property type="entry name" value="CRAL/TRIO_N_dom_sf"/>
</dbReference>
<dbReference type="PANTHER" id="PTHR10174:SF222">
    <property type="entry name" value="GH10083P-RELATED"/>
    <property type="match status" value="1"/>
</dbReference>
<dbReference type="SMART" id="SM00516">
    <property type="entry name" value="SEC14"/>
    <property type="match status" value="1"/>
</dbReference>
<dbReference type="GO" id="GO:0016020">
    <property type="term" value="C:membrane"/>
    <property type="evidence" value="ECO:0007669"/>
    <property type="project" value="TreeGrafter"/>
</dbReference>
<dbReference type="SUPFAM" id="SSF52087">
    <property type="entry name" value="CRAL/TRIO domain"/>
    <property type="match status" value="1"/>
</dbReference>
<feature type="domain" description="CRAL-TRIO" evidence="1">
    <location>
        <begin position="1"/>
        <end position="247"/>
    </location>
</feature>
<dbReference type="Pfam" id="PF00650">
    <property type="entry name" value="CRAL_TRIO"/>
    <property type="match status" value="1"/>
</dbReference>
<dbReference type="CDD" id="cd00170">
    <property type="entry name" value="SEC14"/>
    <property type="match status" value="1"/>
</dbReference>
<dbReference type="Gene3D" id="3.40.525.10">
    <property type="entry name" value="CRAL-TRIO lipid binding domain"/>
    <property type="match status" value="1"/>
</dbReference>
<sequence>MFRLDEAARHKLYKSFGKTEQTVNEDIKLVKKWMQTQLHLPEIMEDAKIRNFLQLNKFDIDKTKEKIDSYYTIRAKIPDLFREGNPKLANIQAVLDTTYCSTHPAPYNGTHRVIFLKHKEPNVFAPSDLAKLALAIFEIRLFEDCMIDDIIVFDLSNLTLRDMLKVSPKFIIRAFSVYKNVFSLRLKTLYFVNSPFYVSGWMTLLKFLVKPKLFDRVQVHRDGEVVKELFSNDELPKDYGGDGPTLEDLNGMIKEKLLQYQDRFDKMDTLKVDETLRPKKR</sequence>
<dbReference type="PRINTS" id="PR00180">
    <property type="entry name" value="CRETINALDHBP"/>
</dbReference>
<dbReference type="EMBL" id="JALNTZ010000007">
    <property type="protein sequence ID" value="KAJ3644906.1"/>
    <property type="molecule type" value="Genomic_DNA"/>
</dbReference>
<proteinExistence type="predicted"/>
<accession>A0AA38HXV5</accession>
<dbReference type="Proteomes" id="UP001168821">
    <property type="component" value="Unassembled WGS sequence"/>
</dbReference>